<reference evidence="5" key="1">
    <citation type="journal article" date="2019" name="Int. J. Syst. Evol. Microbiol.">
        <title>The Global Catalogue of Microorganisms (GCM) 10K type strain sequencing project: providing services to taxonomists for standard genome sequencing and annotation.</title>
        <authorList>
            <consortium name="The Broad Institute Genomics Platform"/>
            <consortium name="The Broad Institute Genome Sequencing Center for Infectious Disease"/>
            <person name="Wu L."/>
            <person name="Ma J."/>
        </authorList>
    </citation>
    <scope>NUCLEOTIDE SEQUENCE [LARGE SCALE GENOMIC DNA]</scope>
    <source>
        <strain evidence="5">JCM 17917</strain>
    </source>
</reference>
<accession>A0ABP8FAZ2</accession>
<evidence type="ECO:0000313" key="4">
    <source>
        <dbReference type="EMBL" id="GAA4299384.1"/>
    </source>
</evidence>
<gene>
    <name evidence="4" type="ORF">GCM10023183_08560</name>
</gene>
<name>A0ABP8FAZ2_9BACT</name>
<feature type="transmembrane region" description="Helical" evidence="2">
    <location>
        <begin position="649"/>
        <end position="670"/>
    </location>
</feature>
<feature type="region of interest" description="Disordered" evidence="1">
    <location>
        <begin position="681"/>
        <end position="700"/>
    </location>
</feature>
<dbReference type="InterPro" id="IPR013491">
    <property type="entry name" value="Tape_meas_N"/>
</dbReference>
<dbReference type="Proteomes" id="UP001501844">
    <property type="component" value="Unassembled WGS sequence"/>
</dbReference>
<sequence>MPTIADLGVEIHVDGLNKFQAGLKSASASVEKLENEVEKSSGGLNKFNRGLDGMGAAVAGAFTIGAVVAFGQAVINTTANFQKMEAVLTNTLGSQSAAQDAMLMIQDIAAKTPFAVDQLTASYVKLANRGIAPTADQIVKLGDLASSTGKDFDLLTEALLDAMTGEFERLKEFGVRASSQGDKVAFTFKGVTTTVQKTDKAIKDYILSLGDLEGVQGANAKISATLGGQISNLGDTFTSLFKVIGDGSSGPLSYAVTKLNEIGQALVYIAKSEDQLKTEKISGAMKDYVAGVENISSSKGFEEHLALINERYDKMAAGQDAVLRRITEMEAGAGVLDGIFPTDKAKEIDRLRGSFNAFAIELQGISKSITFTKEAYDKFLASGGGNVQAVGILKTLQAELKALQDAQVNATSGGQIEGINAQIYAKEQEIKKYLELGDAQRNQIKALADLNKELQLNNTLSRGLGDSYDYIESRRGTLENGLKSLLTAGFAPGSESIRRFKAELSSLPQAFELLKPSFENTLPSWSVYLENFATHGKFVLTDIKAGFAALMGEVQKVPIVTAPALEATKTALDTFNEQATAAVQSFTLNTTSGILEMVGAMAAGVGSMGDIGKFLLGSLADLAIQLGTYALTIGLGIEGIRTSLSSLNPVAALAAGAALIALGGFAKAAISGMGKSMGSSGGGSAPAPYKSPTTSATYRQAGASDTTVRFEIDGRSLVGVLKNENYNSFRAG</sequence>
<feature type="domain" description="Tape measure protein N-terminal" evidence="3">
    <location>
        <begin position="73"/>
        <end position="244"/>
    </location>
</feature>
<proteinExistence type="predicted"/>
<keyword evidence="2" id="KW-0472">Membrane</keyword>
<evidence type="ECO:0000256" key="1">
    <source>
        <dbReference type="SAM" id="MobiDB-lite"/>
    </source>
</evidence>
<keyword evidence="5" id="KW-1185">Reference proteome</keyword>
<comment type="caution">
    <text evidence="4">The sequence shown here is derived from an EMBL/GenBank/DDBJ whole genome shotgun (WGS) entry which is preliminary data.</text>
</comment>
<evidence type="ECO:0000313" key="5">
    <source>
        <dbReference type="Proteomes" id="UP001501844"/>
    </source>
</evidence>
<organism evidence="4 5">
    <name type="scientific">Nibribacter koreensis</name>
    <dbReference type="NCBI Taxonomy" id="1084519"/>
    <lineage>
        <taxon>Bacteria</taxon>
        <taxon>Pseudomonadati</taxon>
        <taxon>Bacteroidota</taxon>
        <taxon>Cytophagia</taxon>
        <taxon>Cytophagales</taxon>
        <taxon>Hymenobacteraceae</taxon>
        <taxon>Nibribacter</taxon>
    </lineage>
</organism>
<protein>
    <recommendedName>
        <fullName evidence="3">Tape measure protein N-terminal domain-containing protein</fullName>
    </recommendedName>
</protein>
<evidence type="ECO:0000259" key="3">
    <source>
        <dbReference type="Pfam" id="PF20155"/>
    </source>
</evidence>
<feature type="transmembrane region" description="Helical" evidence="2">
    <location>
        <begin position="54"/>
        <end position="75"/>
    </location>
</feature>
<feature type="transmembrane region" description="Helical" evidence="2">
    <location>
        <begin position="614"/>
        <end position="637"/>
    </location>
</feature>
<dbReference type="Pfam" id="PF20155">
    <property type="entry name" value="TMP_3"/>
    <property type="match status" value="1"/>
</dbReference>
<evidence type="ECO:0000256" key="2">
    <source>
        <dbReference type="SAM" id="Phobius"/>
    </source>
</evidence>
<keyword evidence="2" id="KW-0812">Transmembrane</keyword>
<dbReference type="EMBL" id="BAABGX010000001">
    <property type="protein sequence ID" value="GAA4299384.1"/>
    <property type="molecule type" value="Genomic_DNA"/>
</dbReference>
<keyword evidence="2" id="KW-1133">Transmembrane helix</keyword>
<dbReference type="RefSeq" id="WP_345162687.1">
    <property type="nucleotide sequence ID" value="NZ_BAABGX010000001.1"/>
</dbReference>